<keyword evidence="2" id="KW-0472">Membrane</keyword>
<dbReference type="RefSeq" id="WP_260278634.1">
    <property type="nucleotide sequence ID" value="NZ_JANAVZ010000018.1"/>
</dbReference>
<dbReference type="Proteomes" id="UP001320702">
    <property type="component" value="Unassembled WGS sequence"/>
</dbReference>
<keyword evidence="5" id="KW-1185">Reference proteome</keyword>
<evidence type="ECO:0000313" key="4">
    <source>
        <dbReference type="EMBL" id="MCT4334755.1"/>
    </source>
</evidence>
<evidence type="ECO:0000259" key="3">
    <source>
        <dbReference type="Pfam" id="PF01103"/>
    </source>
</evidence>
<proteinExistence type="predicted"/>
<evidence type="ECO:0000313" key="5">
    <source>
        <dbReference type="Proteomes" id="UP001320702"/>
    </source>
</evidence>
<evidence type="ECO:0000256" key="1">
    <source>
        <dbReference type="ARBA" id="ARBA00004370"/>
    </source>
</evidence>
<dbReference type="Gene3D" id="3.10.20.310">
    <property type="entry name" value="membrane protein fhac"/>
    <property type="match status" value="1"/>
</dbReference>
<name>A0ABT2KDY7_9RHOB</name>
<dbReference type="Pfam" id="PF01103">
    <property type="entry name" value="Omp85"/>
    <property type="match status" value="1"/>
</dbReference>
<protein>
    <submittedName>
        <fullName evidence="4">BamA/TamA family outer membrane protein</fullName>
    </submittedName>
</protein>
<gene>
    <name evidence="4" type="ORF">MU516_18080</name>
</gene>
<dbReference type="InterPro" id="IPR000184">
    <property type="entry name" value="Bac_surfAg_D15"/>
</dbReference>
<evidence type="ECO:0000256" key="2">
    <source>
        <dbReference type="ARBA" id="ARBA00023136"/>
    </source>
</evidence>
<organism evidence="4 5">
    <name type="scientific">Paracoccus maritimus</name>
    <dbReference type="NCBI Taxonomy" id="2933292"/>
    <lineage>
        <taxon>Bacteria</taxon>
        <taxon>Pseudomonadati</taxon>
        <taxon>Pseudomonadota</taxon>
        <taxon>Alphaproteobacteria</taxon>
        <taxon>Rhodobacterales</taxon>
        <taxon>Paracoccaceae</taxon>
        <taxon>Paracoccus</taxon>
    </lineage>
</organism>
<dbReference type="EMBL" id="JANAVZ010000018">
    <property type="protein sequence ID" value="MCT4334755.1"/>
    <property type="molecule type" value="Genomic_DNA"/>
</dbReference>
<comment type="caution">
    <text evidence="4">The sequence shown here is derived from an EMBL/GenBank/DDBJ whole genome shotgun (WGS) entry which is preliminary data.</text>
</comment>
<comment type="subcellular location">
    <subcellularLocation>
        <location evidence="1">Membrane</location>
    </subcellularLocation>
</comment>
<dbReference type="Gene3D" id="2.40.160.50">
    <property type="entry name" value="membrane protein fhac: a member of the omp85/tpsb transporter family"/>
    <property type="match status" value="1"/>
</dbReference>
<reference evidence="4 5" key="1">
    <citation type="submission" date="2022-04" db="EMBL/GenBank/DDBJ databases">
        <title>Paracoccus sp. YLB-12 draft genome sequence.</title>
        <authorList>
            <person name="Yu L."/>
        </authorList>
    </citation>
    <scope>NUCLEOTIDE SEQUENCE [LARGE SCALE GENOMIC DNA]</scope>
    <source>
        <strain evidence="4 5">YLB-12</strain>
    </source>
</reference>
<sequence length="425" mass="46940">MISHKTLHHCILVLATTFGVASGSSADVYDRVTVRGAELIPEEDIRKTCGELQGIYIDEAEMRAVEECLMSTAVFERVSISGEGKELVIDVTEIEQRPGRIDAGISWVNDRSLTGTLSYEQFNLIPDSFTAIHGDFSRDVESFDMNFYRPEAFGPKLHFGIDLTGENADYRDLSFSVRNRQAEAYLAWTPRQHLRIEYGLGYRDHRLYDVNASASRLLLRDRGQQDAPFLRFGLTYRDAEADRQGWFVRVEQFLWNIGTASPVSESRVELGSTLKASGQTDLMLRLGAGLVAGLSGNDTTALDRLFPGGDSFRGFAPRGIGPADQGDMLGGNRYLIASAELQRDLGKIAGQHLRGGAFIDIGSVWDLDDDLDGHIDDSSHIRSSIGLTLSMTIGETPVSVYAATPLSRQPQDKRQNFGLMVSANF</sequence>
<accession>A0ABT2KDY7</accession>
<feature type="domain" description="Bacterial surface antigen (D15)" evidence="3">
    <location>
        <begin position="136"/>
        <end position="423"/>
    </location>
</feature>